<dbReference type="InterPro" id="IPR010634">
    <property type="entry name" value="DUF1223"/>
</dbReference>
<dbReference type="InterPro" id="IPR036249">
    <property type="entry name" value="Thioredoxin-like_sf"/>
</dbReference>
<sequence>MKITQWARVALSSVAFSLCLGTTAIAQNVAKLTGVVELFTSQGCSSCPPADAALEEFIERDDILALSYHVDYWDYIGWKDTLATPKNTARQYEYRKTFNARSVYTPQAIINGQSHEVGSRSDSIREKLASDAAQENSLSVPVTLAKNGNRITVKVGEGSVPQAAGVKLMIVYFKTEAPVDIQHGENAGKKINYKNSVIDTEVLGMWDGMSMSIDIPINEINAHDADGCAVLLQAITDENSPGTILGAAKLMKDKS</sequence>
<dbReference type="PANTHER" id="PTHR36057:SF1">
    <property type="entry name" value="LIPOPROTEIN LIPID ATTACHMENT SITE-LIKE PROTEIN, PUTATIVE (DUF1223)-RELATED"/>
    <property type="match status" value="1"/>
</dbReference>
<accession>A0ABU9T7L1</accession>
<keyword evidence="1" id="KW-0732">Signal</keyword>
<dbReference type="Pfam" id="PF06764">
    <property type="entry name" value="DUF1223"/>
    <property type="match status" value="1"/>
</dbReference>
<protein>
    <submittedName>
        <fullName evidence="2">DUF1223 domain-containing protein</fullName>
    </submittedName>
</protein>
<evidence type="ECO:0000313" key="3">
    <source>
        <dbReference type="Proteomes" id="UP001477870"/>
    </source>
</evidence>
<organism evidence="2 3">
    <name type="scientific">Ahrensia kielensis</name>
    <dbReference type="NCBI Taxonomy" id="76980"/>
    <lineage>
        <taxon>Bacteria</taxon>
        <taxon>Pseudomonadati</taxon>
        <taxon>Pseudomonadota</taxon>
        <taxon>Alphaproteobacteria</taxon>
        <taxon>Hyphomicrobiales</taxon>
        <taxon>Ahrensiaceae</taxon>
        <taxon>Ahrensia</taxon>
    </lineage>
</organism>
<name>A0ABU9T7L1_9HYPH</name>
<evidence type="ECO:0000256" key="1">
    <source>
        <dbReference type="SAM" id="SignalP"/>
    </source>
</evidence>
<dbReference type="EMBL" id="JBBMQO010000005">
    <property type="protein sequence ID" value="MEM5502111.1"/>
    <property type="molecule type" value="Genomic_DNA"/>
</dbReference>
<reference evidence="2 3" key="1">
    <citation type="submission" date="2024-03" db="EMBL/GenBank/DDBJ databases">
        <title>Community enrichment and isolation of bacterial strains for fucoidan degradation.</title>
        <authorList>
            <person name="Sichert A."/>
        </authorList>
    </citation>
    <scope>NUCLEOTIDE SEQUENCE [LARGE SCALE GENOMIC DNA]</scope>
    <source>
        <strain evidence="2 3">AS62</strain>
    </source>
</reference>
<dbReference type="RefSeq" id="WP_342848470.1">
    <property type="nucleotide sequence ID" value="NZ_JBBMQO010000005.1"/>
</dbReference>
<dbReference type="Proteomes" id="UP001477870">
    <property type="component" value="Unassembled WGS sequence"/>
</dbReference>
<comment type="caution">
    <text evidence="2">The sequence shown here is derived from an EMBL/GenBank/DDBJ whole genome shotgun (WGS) entry which is preliminary data.</text>
</comment>
<feature type="signal peptide" evidence="1">
    <location>
        <begin position="1"/>
        <end position="26"/>
    </location>
</feature>
<evidence type="ECO:0000313" key="2">
    <source>
        <dbReference type="EMBL" id="MEM5502111.1"/>
    </source>
</evidence>
<gene>
    <name evidence="2" type="ORF">WNY59_10965</name>
</gene>
<dbReference type="PANTHER" id="PTHR36057">
    <property type="match status" value="1"/>
</dbReference>
<feature type="chain" id="PRO_5046867731" evidence="1">
    <location>
        <begin position="27"/>
        <end position="255"/>
    </location>
</feature>
<dbReference type="SUPFAM" id="SSF52833">
    <property type="entry name" value="Thioredoxin-like"/>
    <property type="match status" value="1"/>
</dbReference>
<proteinExistence type="predicted"/>
<keyword evidence="3" id="KW-1185">Reference proteome</keyword>